<keyword evidence="2" id="KW-0238">DNA-binding</keyword>
<dbReference type="InterPro" id="IPR028978">
    <property type="entry name" value="Chorismate_lyase_/UTRA_dom_sf"/>
</dbReference>
<dbReference type="Pfam" id="PF00392">
    <property type="entry name" value="GntR"/>
    <property type="match status" value="1"/>
</dbReference>
<dbReference type="SUPFAM" id="SSF64288">
    <property type="entry name" value="Chorismate lyase-like"/>
    <property type="match status" value="1"/>
</dbReference>
<dbReference type="InterPro" id="IPR036388">
    <property type="entry name" value="WH-like_DNA-bd_sf"/>
</dbReference>
<dbReference type="InterPro" id="IPR000524">
    <property type="entry name" value="Tscrpt_reg_HTH_GntR"/>
</dbReference>
<dbReference type="Gene3D" id="1.10.10.10">
    <property type="entry name" value="Winged helix-like DNA-binding domain superfamily/Winged helix DNA-binding domain"/>
    <property type="match status" value="1"/>
</dbReference>
<dbReference type="PANTHER" id="PTHR44846">
    <property type="entry name" value="MANNOSYL-D-GLYCERATE TRANSPORT/METABOLISM SYSTEM REPRESSOR MNGR-RELATED"/>
    <property type="match status" value="1"/>
</dbReference>
<name>A0A386WFV5_9ACTN</name>
<accession>A0A386WFV5</accession>
<dbReference type="EMBL" id="CP024087">
    <property type="protein sequence ID" value="AYF26973.1"/>
    <property type="molecule type" value="Genomic_DNA"/>
</dbReference>
<evidence type="ECO:0000256" key="2">
    <source>
        <dbReference type="ARBA" id="ARBA00023125"/>
    </source>
</evidence>
<keyword evidence="3" id="KW-0804">Transcription</keyword>
<sequence length="252" mass="27950">MSAELPPIDRIGDHPLYLQVKSALQTVVDDGALPHGARMPSESTIAGHYGVSRHVVRQALERLVTEGRLTARHGAGYFVNHRRIHLVLPSLTSFSEAMRTAGVAAELRVVEQGTEEATPELRHKLRATRAQRLYRLLRVGAADGEPLVLVEAWYPPRVAKSIDGAAIDSCGVYQQLKAAGLRPSRAENQLRVSFVDPPVAPLLGLPWGSPVIVTDSLTFDQDDRPMEYVRELYRADRFVFDYGSNSERRPQP</sequence>
<dbReference type="PANTHER" id="PTHR44846:SF1">
    <property type="entry name" value="MANNOSYL-D-GLYCERATE TRANSPORT_METABOLISM SYSTEM REPRESSOR MNGR-RELATED"/>
    <property type="match status" value="1"/>
</dbReference>
<dbReference type="SMART" id="SM00345">
    <property type="entry name" value="HTH_GNTR"/>
    <property type="match status" value="1"/>
</dbReference>
<dbReference type="AlphaFoldDB" id="A0A386WFV5"/>
<reference evidence="5 6" key="1">
    <citation type="submission" date="2017-10" db="EMBL/GenBank/DDBJ databases">
        <title>Integration of genomic and chemical information greatly accelerates assignment of the full stereostructure of myelolactone, a potent inhibitor of myeloma from a marine-derived Micromonospora.</title>
        <authorList>
            <person name="Kim M.C."/>
            <person name="Machado H."/>
            <person name="Jensen P.R."/>
            <person name="Fenical W."/>
        </authorList>
    </citation>
    <scope>NUCLEOTIDE SEQUENCE [LARGE SCALE GENOMIC DNA]</scope>
    <source>
        <strain evidence="5 6">CNY-010</strain>
    </source>
</reference>
<evidence type="ECO:0000256" key="3">
    <source>
        <dbReference type="ARBA" id="ARBA00023163"/>
    </source>
</evidence>
<feature type="domain" description="HTH gntR-type" evidence="4">
    <location>
        <begin position="14"/>
        <end position="82"/>
    </location>
</feature>
<dbReference type="SMART" id="SM00866">
    <property type="entry name" value="UTRA"/>
    <property type="match status" value="1"/>
</dbReference>
<dbReference type="Pfam" id="PF07702">
    <property type="entry name" value="UTRA"/>
    <property type="match status" value="1"/>
</dbReference>
<dbReference type="GO" id="GO:0045892">
    <property type="term" value="P:negative regulation of DNA-templated transcription"/>
    <property type="evidence" value="ECO:0007669"/>
    <property type="project" value="TreeGrafter"/>
</dbReference>
<gene>
    <name evidence="5" type="ORF">CSH63_05900</name>
</gene>
<dbReference type="InterPro" id="IPR011663">
    <property type="entry name" value="UTRA"/>
</dbReference>
<dbReference type="Gene3D" id="3.40.1410.10">
    <property type="entry name" value="Chorismate lyase-like"/>
    <property type="match status" value="1"/>
</dbReference>
<organism evidence="5 6">
    <name type="scientific">Micromonospora tulbaghiae</name>
    <dbReference type="NCBI Taxonomy" id="479978"/>
    <lineage>
        <taxon>Bacteria</taxon>
        <taxon>Bacillati</taxon>
        <taxon>Actinomycetota</taxon>
        <taxon>Actinomycetes</taxon>
        <taxon>Micromonosporales</taxon>
        <taxon>Micromonosporaceae</taxon>
        <taxon>Micromonospora</taxon>
    </lineage>
</organism>
<dbReference type="RefSeq" id="WP_120569363.1">
    <property type="nucleotide sequence ID" value="NZ_CP024087.1"/>
</dbReference>
<dbReference type="CDD" id="cd07377">
    <property type="entry name" value="WHTH_GntR"/>
    <property type="match status" value="1"/>
</dbReference>
<proteinExistence type="predicted"/>
<dbReference type="PROSITE" id="PS50949">
    <property type="entry name" value="HTH_GNTR"/>
    <property type="match status" value="1"/>
</dbReference>
<dbReference type="PRINTS" id="PR00035">
    <property type="entry name" value="HTHGNTR"/>
</dbReference>
<evidence type="ECO:0000313" key="5">
    <source>
        <dbReference type="EMBL" id="AYF26973.1"/>
    </source>
</evidence>
<dbReference type="SUPFAM" id="SSF46785">
    <property type="entry name" value="Winged helix' DNA-binding domain"/>
    <property type="match status" value="1"/>
</dbReference>
<evidence type="ECO:0000259" key="4">
    <source>
        <dbReference type="PROSITE" id="PS50949"/>
    </source>
</evidence>
<dbReference type="GO" id="GO:0003677">
    <property type="term" value="F:DNA binding"/>
    <property type="evidence" value="ECO:0007669"/>
    <property type="project" value="UniProtKB-KW"/>
</dbReference>
<dbReference type="InterPro" id="IPR050679">
    <property type="entry name" value="Bact_HTH_transcr_reg"/>
</dbReference>
<evidence type="ECO:0000256" key="1">
    <source>
        <dbReference type="ARBA" id="ARBA00023015"/>
    </source>
</evidence>
<dbReference type="KEGG" id="mtua:CSH63_05900"/>
<keyword evidence="1" id="KW-0805">Transcription regulation</keyword>
<protein>
    <recommendedName>
        <fullName evidence="4">HTH gntR-type domain-containing protein</fullName>
    </recommendedName>
</protein>
<evidence type="ECO:0000313" key="6">
    <source>
        <dbReference type="Proteomes" id="UP000267804"/>
    </source>
</evidence>
<dbReference type="GO" id="GO:0003700">
    <property type="term" value="F:DNA-binding transcription factor activity"/>
    <property type="evidence" value="ECO:0007669"/>
    <property type="project" value="InterPro"/>
</dbReference>
<dbReference type="Proteomes" id="UP000267804">
    <property type="component" value="Chromosome"/>
</dbReference>
<dbReference type="InterPro" id="IPR036390">
    <property type="entry name" value="WH_DNA-bd_sf"/>
</dbReference>